<name>A0A0D2CA37_9EURO</name>
<gene>
    <name evidence="1" type="ORF">PV07_07046</name>
</gene>
<dbReference type="RefSeq" id="XP_016247511.1">
    <property type="nucleotide sequence ID" value="XM_016394092.1"/>
</dbReference>
<dbReference type="VEuPathDB" id="FungiDB:PV07_07046"/>
<organism evidence="1 2">
    <name type="scientific">Cladophialophora immunda</name>
    <dbReference type="NCBI Taxonomy" id="569365"/>
    <lineage>
        <taxon>Eukaryota</taxon>
        <taxon>Fungi</taxon>
        <taxon>Dikarya</taxon>
        <taxon>Ascomycota</taxon>
        <taxon>Pezizomycotina</taxon>
        <taxon>Eurotiomycetes</taxon>
        <taxon>Chaetothyriomycetidae</taxon>
        <taxon>Chaetothyriales</taxon>
        <taxon>Herpotrichiellaceae</taxon>
        <taxon>Cladophialophora</taxon>
    </lineage>
</organism>
<sequence length="148" mass="16937">MANMVEIFRGLLIAASLQLRACPSRKFCHATRPCSHSPAAVRANETVAILRCAQRNKNKRDELVRGERRRTAYDEEAVSYIFLKWTLVCASVNENQLNWTQRDRWMGSEHELVAQRPTTRASSIHASVRPRLQCLQPSLLSASRSFRN</sequence>
<reference evidence="1 2" key="1">
    <citation type="submission" date="2015-01" db="EMBL/GenBank/DDBJ databases">
        <title>The Genome Sequence of Cladophialophora immunda CBS83496.</title>
        <authorList>
            <consortium name="The Broad Institute Genomics Platform"/>
            <person name="Cuomo C."/>
            <person name="de Hoog S."/>
            <person name="Gorbushina A."/>
            <person name="Stielow B."/>
            <person name="Teixiera M."/>
            <person name="Abouelleil A."/>
            <person name="Chapman S.B."/>
            <person name="Priest M."/>
            <person name="Young S.K."/>
            <person name="Wortman J."/>
            <person name="Nusbaum C."/>
            <person name="Birren B."/>
        </authorList>
    </citation>
    <scope>NUCLEOTIDE SEQUENCE [LARGE SCALE GENOMIC DNA]</scope>
    <source>
        <strain evidence="1 2">CBS 83496</strain>
    </source>
</reference>
<evidence type="ECO:0000313" key="2">
    <source>
        <dbReference type="Proteomes" id="UP000054466"/>
    </source>
</evidence>
<evidence type="ECO:0000313" key="1">
    <source>
        <dbReference type="EMBL" id="KIW27295.1"/>
    </source>
</evidence>
<accession>A0A0D2CA37</accession>
<dbReference type="HOGENOM" id="CLU_1758611_0_0_1"/>
<dbReference type="AlphaFoldDB" id="A0A0D2CA37"/>
<dbReference type="Proteomes" id="UP000054466">
    <property type="component" value="Unassembled WGS sequence"/>
</dbReference>
<dbReference type="EMBL" id="KN847043">
    <property type="protein sequence ID" value="KIW27295.1"/>
    <property type="molecule type" value="Genomic_DNA"/>
</dbReference>
<proteinExistence type="predicted"/>
<protein>
    <submittedName>
        <fullName evidence="1">Uncharacterized protein</fullName>
    </submittedName>
</protein>
<keyword evidence="2" id="KW-1185">Reference proteome</keyword>
<dbReference type="GeneID" id="27346240"/>